<comment type="caution">
    <text evidence="1">The sequence shown here is derived from an EMBL/GenBank/DDBJ whole genome shotgun (WGS) entry which is preliminary data.</text>
</comment>
<dbReference type="Proteomes" id="UP001183629">
    <property type="component" value="Unassembled WGS sequence"/>
</dbReference>
<dbReference type="RefSeq" id="WP_310419956.1">
    <property type="nucleotide sequence ID" value="NZ_JAVDYC010000001.1"/>
</dbReference>
<dbReference type="EMBL" id="JAVDYC010000001">
    <property type="protein sequence ID" value="MDR7325324.1"/>
    <property type="molecule type" value="Genomic_DNA"/>
</dbReference>
<dbReference type="AlphaFoldDB" id="A0AAE3ZSM8"/>
<reference evidence="1 2" key="1">
    <citation type="submission" date="2023-07" db="EMBL/GenBank/DDBJ databases">
        <title>Sequencing the genomes of 1000 actinobacteria strains.</title>
        <authorList>
            <person name="Klenk H.-P."/>
        </authorList>
    </citation>
    <scope>NUCLEOTIDE SEQUENCE [LARGE SCALE GENOMIC DNA]</scope>
    <source>
        <strain evidence="1 2">DSM 44711</strain>
    </source>
</reference>
<organism evidence="1 2">
    <name type="scientific">Catenuloplanes niger</name>
    <dbReference type="NCBI Taxonomy" id="587534"/>
    <lineage>
        <taxon>Bacteria</taxon>
        <taxon>Bacillati</taxon>
        <taxon>Actinomycetota</taxon>
        <taxon>Actinomycetes</taxon>
        <taxon>Micromonosporales</taxon>
        <taxon>Micromonosporaceae</taxon>
        <taxon>Catenuloplanes</taxon>
    </lineage>
</organism>
<evidence type="ECO:0000313" key="1">
    <source>
        <dbReference type="EMBL" id="MDR7325324.1"/>
    </source>
</evidence>
<sequence length="81" mass="8692">MARESAARTPSTHRMIAHGAVLCGDPGEPRERCARVLAAGPAPLTEAERDRIRYALVDLLDDHAHAADPGERAVIAATLWP</sequence>
<evidence type="ECO:0000313" key="2">
    <source>
        <dbReference type="Proteomes" id="UP001183629"/>
    </source>
</evidence>
<accession>A0AAE3ZSM8</accession>
<proteinExistence type="predicted"/>
<protein>
    <submittedName>
        <fullName evidence="1">Uncharacterized protein</fullName>
    </submittedName>
</protein>
<keyword evidence="2" id="KW-1185">Reference proteome</keyword>
<name>A0AAE3ZSM8_9ACTN</name>
<gene>
    <name evidence="1" type="ORF">J2S44_005574</name>
</gene>